<dbReference type="InterPro" id="IPR050570">
    <property type="entry name" value="Cell_wall_metabolism_enzyme"/>
</dbReference>
<evidence type="ECO:0000259" key="2">
    <source>
        <dbReference type="Pfam" id="PF01551"/>
    </source>
</evidence>
<dbReference type="PANTHER" id="PTHR21666:SF270">
    <property type="entry name" value="MUREIN HYDROLASE ACTIVATOR ENVC"/>
    <property type="match status" value="1"/>
</dbReference>
<keyword evidence="4" id="KW-1185">Reference proteome</keyword>
<protein>
    <submittedName>
        <fullName evidence="3">Membrane proteins related to metalloendopeptidases</fullName>
    </submittedName>
</protein>
<dbReference type="GO" id="GO:0004222">
    <property type="term" value="F:metalloendopeptidase activity"/>
    <property type="evidence" value="ECO:0007669"/>
    <property type="project" value="TreeGrafter"/>
</dbReference>
<sequence>MDKSYRRNLVNRQRRNYYGYGSKRRNKKSSNILRKILIQILVSILIVSIIILLKNIDSAVGNNTSSFIKKVMYTEFNYKKSINIIKEYAIQFKDYASETIPVFKKTEGNFKMSPPINGIIISSYGKKLNPITEKQTFQRGIDIKAIDIDIVKSVENGVVILTGESENLGKFIKIDHGDGIFSIYGNLESIYVKENERVIRGQRVGKIGDIKTSYLHFELWINDEAVDPELYVDYSTVSI</sequence>
<dbReference type="InterPro" id="IPR016047">
    <property type="entry name" value="M23ase_b-sheet_dom"/>
</dbReference>
<dbReference type="Proteomes" id="UP000190285">
    <property type="component" value="Unassembled WGS sequence"/>
</dbReference>
<organism evidence="3 4">
    <name type="scientific">Maledivibacter halophilus</name>
    <dbReference type="NCBI Taxonomy" id="36842"/>
    <lineage>
        <taxon>Bacteria</taxon>
        <taxon>Bacillati</taxon>
        <taxon>Bacillota</taxon>
        <taxon>Clostridia</taxon>
        <taxon>Peptostreptococcales</taxon>
        <taxon>Caminicellaceae</taxon>
        <taxon>Maledivibacter</taxon>
    </lineage>
</organism>
<dbReference type="CDD" id="cd12797">
    <property type="entry name" value="M23_peptidase"/>
    <property type="match status" value="1"/>
</dbReference>
<evidence type="ECO:0000313" key="4">
    <source>
        <dbReference type="Proteomes" id="UP000190285"/>
    </source>
</evidence>
<dbReference type="RefSeq" id="WP_079491191.1">
    <property type="nucleotide sequence ID" value="NZ_FUZT01000004.1"/>
</dbReference>
<feature type="transmembrane region" description="Helical" evidence="1">
    <location>
        <begin position="32"/>
        <end position="53"/>
    </location>
</feature>
<dbReference type="EMBL" id="FUZT01000004">
    <property type="protein sequence ID" value="SKC64557.1"/>
    <property type="molecule type" value="Genomic_DNA"/>
</dbReference>
<evidence type="ECO:0000256" key="1">
    <source>
        <dbReference type="SAM" id="Phobius"/>
    </source>
</evidence>
<evidence type="ECO:0000313" key="3">
    <source>
        <dbReference type="EMBL" id="SKC64557.1"/>
    </source>
</evidence>
<dbReference type="Pfam" id="PF01551">
    <property type="entry name" value="Peptidase_M23"/>
    <property type="match status" value="1"/>
</dbReference>
<accession>A0A1T5KLD7</accession>
<keyword evidence="1" id="KW-0812">Transmembrane</keyword>
<keyword evidence="1" id="KW-0472">Membrane</keyword>
<reference evidence="3 4" key="1">
    <citation type="submission" date="2017-02" db="EMBL/GenBank/DDBJ databases">
        <authorList>
            <person name="Peterson S.W."/>
        </authorList>
    </citation>
    <scope>NUCLEOTIDE SEQUENCE [LARGE SCALE GENOMIC DNA]</scope>
    <source>
        <strain evidence="3 4">M1</strain>
    </source>
</reference>
<dbReference type="STRING" id="36842.SAMN02194393_01941"/>
<dbReference type="PANTHER" id="PTHR21666">
    <property type="entry name" value="PEPTIDASE-RELATED"/>
    <property type="match status" value="1"/>
</dbReference>
<proteinExistence type="predicted"/>
<name>A0A1T5KLD7_9FIRM</name>
<dbReference type="SUPFAM" id="SSF51261">
    <property type="entry name" value="Duplicated hybrid motif"/>
    <property type="match status" value="1"/>
</dbReference>
<dbReference type="InterPro" id="IPR011055">
    <property type="entry name" value="Dup_hybrid_motif"/>
</dbReference>
<feature type="domain" description="M23ase beta-sheet core" evidence="2">
    <location>
        <begin position="137"/>
        <end position="228"/>
    </location>
</feature>
<dbReference type="AlphaFoldDB" id="A0A1T5KLD7"/>
<dbReference type="Gene3D" id="2.70.70.10">
    <property type="entry name" value="Glucose Permease (Domain IIA)"/>
    <property type="match status" value="1"/>
</dbReference>
<dbReference type="OrthoDB" id="2083169at2"/>
<keyword evidence="1" id="KW-1133">Transmembrane helix</keyword>
<gene>
    <name evidence="3" type="ORF">SAMN02194393_01941</name>
</gene>